<comment type="function">
    <text evidence="1">Acts as a defensive agent. Recognizes blood group fucosylated oligosaccharides including A, B, H and Lewis B-type antigens. Does not recognize Lewis A antigen and has low affinity for monovalent haptens.</text>
</comment>
<keyword evidence="6" id="KW-0479">Metal-binding</keyword>
<comment type="subunit">
    <text evidence="4">Homotrimer.</text>
</comment>
<keyword evidence="12" id="KW-1185">Reference proteome</keyword>
<evidence type="ECO:0000256" key="2">
    <source>
        <dbReference type="ARBA" id="ARBA00004613"/>
    </source>
</evidence>
<keyword evidence="8" id="KW-0106">Calcium</keyword>
<proteinExistence type="inferred from homology"/>
<evidence type="ECO:0000256" key="7">
    <source>
        <dbReference type="ARBA" id="ARBA00022734"/>
    </source>
</evidence>
<evidence type="ECO:0000256" key="4">
    <source>
        <dbReference type="ARBA" id="ARBA00011233"/>
    </source>
</evidence>
<dbReference type="Proteomes" id="UP001176940">
    <property type="component" value="Unassembled WGS sequence"/>
</dbReference>
<evidence type="ECO:0000256" key="9">
    <source>
        <dbReference type="ARBA" id="ARBA00023157"/>
    </source>
</evidence>
<evidence type="ECO:0000256" key="8">
    <source>
        <dbReference type="ARBA" id="ARBA00022837"/>
    </source>
</evidence>
<comment type="subcellular location">
    <subcellularLocation>
        <location evidence="2">Secreted</location>
    </subcellularLocation>
</comment>
<accession>A0ABN9M5T9</accession>
<keyword evidence="9" id="KW-1015">Disulfide bond</keyword>
<dbReference type="PANTHER" id="PTHR45713">
    <property type="entry name" value="FTP DOMAIN-CONTAINING PROTEIN"/>
    <property type="match status" value="1"/>
</dbReference>
<keyword evidence="5" id="KW-0964">Secreted</keyword>
<dbReference type="EMBL" id="CAUEEQ010048283">
    <property type="protein sequence ID" value="CAJ0959666.1"/>
    <property type="molecule type" value="Genomic_DNA"/>
</dbReference>
<feature type="domain" description="Fucolectin tachylectin-4 pentraxin-1" evidence="10">
    <location>
        <begin position="32"/>
        <end position="178"/>
    </location>
</feature>
<protein>
    <recommendedName>
        <fullName evidence="10">Fucolectin tachylectin-4 pentraxin-1 domain-containing protein</fullName>
    </recommendedName>
</protein>
<keyword evidence="7" id="KW-0430">Lectin</keyword>
<evidence type="ECO:0000256" key="1">
    <source>
        <dbReference type="ARBA" id="ARBA00002219"/>
    </source>
</evidence>
<dbReference type="Pfam" id="PF22633">
    <property type="entry name" value="F5_F8_type_C_2"/>
    <property type="match status" value="1"/>
</dbReference>
<dbReference type="SUPFAM" id="SSF49785">
    <property type="entry name" value="Galactose-binding domain-like"/>
    <property type="match status" value="1"/>
</dbReference>
<name>A0ABN9M5T9_9NEOB</name>
<organism evidence="11 12">
    <name type="scientific">Ranitomeya imitator</name>
    <name type="common">mimic poison frog</name>
    <dbReference type="NCBI Taxonomy" id="111125"/>
    <lineage>
        <taxon>Eukaryota</taxon>
        <taxon>Metazoa</taxon>
        <taxon>Chordata</taxon>
        <taxon>Craniata</taxon>
        <taxon>Vertebrata</taxon>
        <taxon>Euteleostomi</taxon>
        <taxon>Amphibia</taxon>
        <taxon>Batrachia</taxon>
        <taxon>Anura</taxon>
        <taxon>Neobatrachia</taxon>
        <taxon>Hyloidea</taxon>
        <taxon>Dendrobatidae</taxon>
        <taxon>Dendrobatinae</taxon>
        <taxon>Ranitomeya</taxon>
    </lineage>
</organism>
<reference evidence="11" key="1">
    <citation type="submission" date="2023-07" db="EMBL/GenBank/DDBJ databases">
        <authorList>
            <person name="Stuckert A."/>
        </authorList>
    </citation>
    <scope>NUCLEOTIDE SEQUENCE</scope>
</reference>
<dbReference type="Gene3D" id="2.60.120.260">
    <property type="entry name" value="Galactose-binding domain-like"/>
    <property type="match status" value="1"/>
</dbReference>
<dbReference type="InterPro" id="IPR051941">
    <property type="entry name" value="BG_Antigen-Binding_Lectin"/>
</dbReference>
<comment type="caution">
    <text evidence="11">The sequence shown here is derived from an EMBL/GenBank/DDBJ whole genome shotgun (WGS) entry which is preliminary data.</text>
</comment>
<dbReference type="InterPro" id="IPR008979">
    <property type="entry name" value="Galactose-bd-like_sf"/>
</dbReference>
<comment type="similarity">
    <text evidence="3">Belongs to the fucolectin family.</text>
</comment>
<evidence type="ECO:0000256" key="5">
    <source>
        <dbReference type="ARBA" id="ARBA00022525"/>
    </source>
</evidence>
<gene>
    <name evidence="11" type="ORF">RIMI_LOCUS16935656</name>
</gene>
<sequence length="179" mass="20337">MRNTRRGSPYRTRQQITGITCSSSMFHLLLLDRNLALHGRATQSSILNNVNYGFQSMAINAIDGNQDSDFSHGSCSHTDGDFSPWWRVDLLRSYRINRITITNRKYCCEERLNGAEILVGDSLYNNGNNNPRCAVVTTIPRGATQVFLCHDMVGRYVNVIVRGRNEYLHMCEVQVFGDL</sequence>
<evidence type="ECO:0000313" key="12">
    <source>
        <dbReference type="Proteomes" id="UP001176940"/>
    </source>
</evidence>
<evidence type="ECO:0000256" key="3">
    <source>
        <dbReference type="ARBA" id="ARBA00010147"/>
    </source>
</evidence>
<evidence type="ECO:0000259" key="10">
    <source>
        <dbReference type="SMART" id="SM00607"/>
    </source>
</evidence>
<dbReference type="InterPro" id="IPR006585">
    <property type="entry name" value="FTP1"/>
</dbReference>
<evidence type="ECO:0000313" key="11">
    <source>
        <dbReference type="EMBL" id="CAJ0959666.1"/>
    </source>
</evidence>
<dbReference type="SMART" id="SM00607">
    <property type="entry name" value="FTP"/>
    <property type="match status" value="1"/>
</dbReference>
<dbReference type="PANTHER" id="PTHR45713:SF8">
    <property type="entry name" value="SI:CH211-215K15.4"/>
    <property type="match status" value="1"/>
</dbReference>
<evidence type="ECO:0000256" key="6">
    <source>
        <dbReference type="ARBA" id="ARBA00022723"/>
    </source>
</evidence>